<keyword evidence="6" id="KW-0460">Magnesium</keyword>
<comment type="catalytic activity">
    <reaction evidence="10">
        <text>GTP + ATP = 3',3'-cGAMP + 2 diphosphate</text>
        <dbReference type="Rhea" id="RHEA:35647"/>
        <dbReference type="ChEBI" id="CHEBI:30616"/>
        <dbReference type="ChEBI" id="CHEBI:33019"/>
        <dbReference type="ChEBI" id="CHEBI:37565"/>
        <dbReference type="ChEBI" id="CHEBI:71501"/>
    </reaction>
    <physiologicalReaction direction="left-to-right" evidence="10">
        <dbReference type="Rhea" id="RHEA:35648"/>
    </physiologicalReaction>
</comment>
<feature type="domain" description="Cyclic GMP-AMP synthase DncV-like nucleotidyltransferase" evidence="12">
    <location>
        <begin position="53"/>
        <end position="137"/>
    </location>
</feature>
<keyword evidence="8" id="KW-0051">Antiviral defense</keyword>
<evidence type="ECO:0000256" key="9">
    <source>
        <dbReference type="ARBA" id="ARBA00044145"/>
    </source>
</evidence>
<dbReference type="GO" id="GO:0005524">
    <property type="term" value="F:ATP binding"/>
    <property type="evidence" value="ECO:0007669"/>
    <property type="project" value="UniProtKB-KW"/>
</dbReference>
<proteinExistence type="predicted"/>
<evidence type="ECO:0000313" key="14">
    <source>
        <dbReference type="Proteomes" id="UP000644693"/>
    </source>
</evidence>
<keyword evidence="5" id="KW-0067">ATP-binding</keyword>
<dbReference type="GO" id="GO:0051607">
    <property type="term" value="P:defense response to virus"/>
    <property type="evidence" value="ECO:0007669"/>
    <property type="project" value="UniProtKB-KW"/>
</dbReference>
<reference evidence="13" key="1">
    <citation type="journal article" date="2014" name="Int. J. Syst. Evol. Microbiol.">
        <title>Complete genome sequence of Corynebacterium casei LMG S-19264T (=DSM 44701T), isolated from a smear-ripened cheese.</title>
        <authorList>
            <consortium name="US DOE Joint Genome Institute (JGI-PGF)"/>
            <person name="Walter F."/>
            <person name="Albersmeier A."/>
            <person name="Kalinowski J."/>
            <person name="Ruckert C."/>
        </authorList>
    </citation>
    <scope>NUCLEOTIDE SEQUENCE</scope>
    <source>
        <strain evidence="13">KCTC 23430</strain>
    </source>
</reference>
<keyword evidence="1" id="KW-0808">Transferase</keyword>
<gene>
    <name evidence="13" type="ORF">GCM10007053_10190</name>
</gene>
<reference evidence="13" key="2">
    <citation type="submission" date="2020-09" db="EMBL/GenBank/DDBJ databases">
        <authorList>
            <person name="Sun Q."/>
            <person name="Kim S."/>
        </authorList>
    </citation>
    <scope>NUCLEOTIDE SEQUENCE</scope>
    <source>
        <strain evidence="13">KCTC 23430</strain>
    </source>
</reference>
<evidence type="ECO:0000256" key="1">
    <source>
        <dbReference type="ARBA" id="ARBA00022679"/>
    </source>
</evidence>
<dbReference type="Pfam" id="PF21654">
    <property type="entry name" value="DncV-like_NTFase"/>
    <property type="match status" value="1"/>
</dbReference>
<evidence type="ECO:0000256" key="10">
    <source>
        <dbReference type="ARBA" id="ARBA00048304"/>
    </source>
</evidence>
<keyword evidence="7" id="KW-0546">Nucleotide metabolism</keyword>
<evidence type="ECO:0000256" key="5">
    <source>
        <dbReference type="ARBA" id="ARBA00022840"/>
    </source>
</evidence>
<name>A0A918XGD2_9GAMM</name>
<dbReference type="EMBL" id="BMYM01000001">
    <property type="protein sequence ID" value="GHD29515.1"/>
    <property type="molecule type" value="Genomic_DNA"/>
</dbReference>
<evidence type="ECO:0000313" key="13">
    <source>
        <dbReference type="EMBL" id="GHD29515.1"/>
    </source>
</evidence>
<keyword evidence="2" id="KW-0548">Nucleotidyltransferase</keyword>
<evidence type="ECO:0000256" key="11">
    <source>
        <dbReference type="SAM" id="MobiDB-lite"/>
    </source>
</evidence>
<dbReference type="AlphaFoldDB" id="A0A918XGD2"/>
<dbReference type="Proteomes" id="UP000644693">
    <property type="component" value="Unassembled WGS sequence"/>
</dbReference>
<dbReference type="RefSeq" id="WP_189475721.1">
    <property type="nucleotide sequence ID" value="NZ_BMYM01000001.1"/>
</dbReference>
<feature type="region of interest" description="Disordered" evidence="11">
    <location>
        <begin position="318"/>
        <end position="348"/>
    </location>
</feature>
<evidence type="ECO:0000256" key="4">
    <source>
        <dbReference type="ARBA" id="ARBA00022741"/>
    </source>
</evidence>
<protein>
    <recommendedName>
        <fullName evidence="9">Cyclic GMP-AMP synthase</fullName>
    </recommendedName>
</protein>
<dbReference type="InterPro" id="IPR048445">
    <property type="entry name" value="DncV-like_NTFase"/>
</dbReference>
<evidence type="ECO:0000259" key="12">
    <source>
        <dbReference type="Pfam" id="PF21654"/>
    </source>
</evidence>
<dbReference type="GO" id="GO:0016779">
    <property type="term" value="F:nucleotidyltransferase activity"/>
    <property type="evidence" value="ECO:0007669"/>
    <property type="project" value="UniProtKB-KW"/>
</dbReference>
<evidence type="ECO:0000256" key="6">
    <source>
        <dbReference type="ARBA" id="ARBA00022842"/>
    </source>
</evidence>
<keyword evidence="4" id="KW-0547">Nucleotide-binding</keyword>
<evidence type="ECO:0000256" key="2">
    <source>
        <dbReference type="ARBA" id="ARBA00022695"/>
    </source>
</evidence>
<evidence type="ECO:0000256" key="7">
    <source>
        <dbReference type="ARBA" id="ARBA00023080"/>
    </source>
</evidence>
<evidence type="ECO:0000256" key="3">
    <source>
        <dbReference type="ARBA" id="ARBA00022723"/>
    </source>
</evidence>
<comment type="caution">
    <text evidence="13">The sequence shown here is derived from an EMBL/GenBank/DDBJ whole genome shotgun (WGS) entry which is preliminary data.</text>
</comment>
<dbReference type="GO" id="GO:0046872">
    <property type="term" value="F:metal ion binding"/>
    <property type="evidence" value="ECO:0007669"/>
    <property type="project" value="UniProtKB-KW"/>
</dbReference>
<organism evidence="13 14">
    <name type="scientific">Parahalioglobus pacificus</name>
    <dbReference type="NCBI Taxonomy" id="930806"/>
    <lineage>
        <taxon>Bacteria</taxon>
        <taxon>Pseudomonadati</taxon>
        <taxon>Pseudomonadota</taxon>
        <taxon>Gammaproteobacteria</taxon>
        <taxon>Cellvibrionales</taxon>
        <taxon>Halieaceae</taxon>
        <taxon>Parahalioglobus</taxon>
    </lineage>
</organism>
<keyword evidence="14" id="KW-1185">Reference proteome</keyword>
<dbReference type="GO" id="GO:0009117">
    <property type="term" value="P:nucleotide metabolic process"/>
    <property type="evidence" value="ECO:0007669"/>
    <property type="project" value="UniProtKB-KW"/>
</dbReference>
<sequence>MFDSSIQMTRFHNAEVTLSTDNRDAMKVRRDANRKRLKEGLAQNKAPQPLGCQTQGSYAMKTMVQDTNNDYDIDDGVYFDANKLYGPKGGELSPLQVRQMVCDALQTSPQFKTPPAVLKNCVRVYYSEGHHIDVPAYRVVTVEDAWTGQPTTHYELASSSWKRSDPREVTHWFAAINQDLSPDSPKNNGGQFRRIVRLLKKFAKSRDSWRASTASGFMLTKLAHESFYACLNRDDIALRQTMKNIHRRLLFNEVVEHPVLLGETLTNDTDGRPGFFRGKLAENLKHLDIFDDSDCSFEQAMNAWNKFFNTTWFLNQPDDGSGNGQTSQPPNKAVRKTGGGRYAGPDRP</sequence>
<evidence type="ECO:0000256" key="8">
    <source>
        <dbReference type="ARBA" id="ARBA00023118"/>
    </source>
</evidence>
<accession>A0A918XGD2</accession>
<keyword evidence="3" id="KW-0479">Metal-binding</keyword>